<feature type="region of interest" description="Disordered" evidence="5">
    <location>
        <begin position="207"/>
        <end position="239"/>
    </location>
</feature>
<dbReference type="InterPro" id="IPR013083">
    <property type="entry name" value="Znf_RING/FYVE/PHD"/>
</dbReference>
<evidence type="ECO:0000313" key="7">
    <source>
        <dbReference type="EMBL" id="ODQ67274.1"/>
    </source>
</evidence>
<keyword evidence="3" id="KW-0862">Zinc</keyword>
<keyword evidence="2 4" id="KW-0863">Zinc-finger</keyword>
<sequence>MLGSLNAQFDASCLISDIDALLHRRKLPPLQDLQLSNILLIEDLSSGCVVCGELLYVPFIIVGNTYVAKRESTADKSEKEPQGTMETRGCGHYFCYDCLNSWFEKQSKTSDGNRFVSTSASHSIFSCPLCRYSITYKPIMFQWLRDTIADILDKRITDMGSVASLEAEIFAYKTKITERYYNNLMQYDDLFPGRGLLPRQTDLESLGVERDSDCDTETETEGNKKSESESEGEGEDELNTMFQDVLKDKKWVVYG</sequence>
<dbReference type="EMBL" id="KV454407">
    <property type="protein sequence ID" value="ODQ67274.1"/>
    <property type="molecule type" value="Genomic_DNA"/>
</dbReference>
<gene>
    <name evidence="7" type="ORF">NADFUDRAFT_49711</name>
</gene>
<evidence type="ECO:0000256" key="3">
    <source>
        <dbReference type="ARBA" id="ARBA00022833"/>
    </source>
</evidence>
<dbReference type="AlphaFoldDB" id="A0A1E3PPW0"/>
<dbReference type="OrthoDB" id="6105938at2759"/>
<keyword evidence="8" id="KW-1185">Reference proteome</keyword>
<evidence type="ECO:0000256" key="1">
    <source>
        <dbReference type="ARBA" id="ARBA00022723"/>
    </source>
</evidence>
<name>A0A1E3PPW0_9ASCO</name>
<dbReference type="InterPro" id="IPR001841">
    <property type="entry name" value="Znf_RING"/>
</dbReference>
<dbReference type="GO" id="GO:0008270">
    <property type="term" value="F:zinc ion binding"/>
    <property type="evidence" value="ECO:0007669"/>
    <property type="project" value="UniProtKB-KW"/>
</dbReference>
<dbReference type="Gene3D" id="3.30.40.10">
    <property type="entry name" value="Zinc/RING finger domain, C3HC4 (zinc finger)"/>
    <property type="match status" value="1"/>
</dbReference>
<organism evidence="7 8">
    <name type="scientific">Nadsonia fulvescens var. elongata DSM 6958</name>
    <dbReference type="NCBI Taxonomy" id="857566"/>
    <lineage>
        <taxon>Eukaryota</taxon>
        <taxon>Fungi</taxon>
        <taxon>Dikarya</taxon>
        <taxon>Ascomycota</taxon>
        <taxon>Saccharomycotina</taxon>
        <taxon>Dipodascomycetes</taxon>
        <taxon>Dipodascales</taxon>
        <taxon>Dipodascales incertae sedis</taxon>
        <taxon>Nadsonia</taxon>
    </lineage>
</organism>
<evidence type="ECO:0000313" key="8">
    <source>
        <dbReference type="Proteomes" id="UP000095009"/>
    </source>
</evidence>
<dbReference type="PROSITE" id="PS50089">
    <property type="entry name" value="ZF_RING_2"/>
    <property type="match status" value="1"/>
</dbReference>
<dbReference type="InterPro" id="IPR017907">
    <property type="entry name" value="Znf_RING_CS"/>
</dbReference>
<protein>
    <recommendedName>
        <fullName evidence="6">RING-type domain-containing protein</fullName>
    </recommendedName>
</protein>
<feature type="domain" description="RING-type" evidence="6">
    <location>
        <begin position="48"/>
        <end position="131"/>
    </location>
</feature>
<evidence type="ECO:0000256" key="2">
    <source>
        <dbReference type="ARBA" id="ARBA00022771"/>
    </source>
</evidence>
<dbReference type="SMART" id="SM00184">
    <property type="entry name" value="RING"/>
    <property type="match status" value="1"/>
</dbReference>
<accession>A0A1E3PPW0</accession>
<keyword evidence="1" id="KW-0479">Metal-binding</keyword>
<evidence type="ECO:0000256" key="5">
    <source>
        <dbReference type="SAM" id="MobiDB-lite"/>
    </source>
</evidence>
<evidence type="ECO:0000259" key="6">
    <source>
        <dbReference type="PROSITE" id="PS50089"/>
    </source>
</evidence>
<reference evidence="7 8" key="1">
    <citation type="journal article" date="2016" name="Proc. Natl. Acad. Sci. U.S.A.">
        <title>Comparative genomics of biotechnologically important yeasts.</title>
        <authorList>
            <person name="Riley R."/>
            <person name="Haridas S."/>
            <person name="Wolfe K.H."/>
            <person name="Lopes M.R."/>
            <person name="Hittinger C.T."/>
            <person name="Goeker M."/>
            <person name="Salamov A.A."/>
            <person name="Wisecaver J.H."/>
            <person name="Long T.M."/>
            <person name="Calvey C.H."/>
            <person name="Aerts A.L."/>
            <person name="Barry K.W."/>
            <person name="Choi C."/>
            <person name="Clum A."/>
            <person name="Coughlan A.Y."/>
            <person name="Deshpande S."/>
            <person name="Douglass A.P."/>
            <person name="Hanson S.J."/>
            <person name="Klenk H.-P."/>
            <person name="LaButti K.M."/>
            <person name="Lapidus A."/>
            <person name="Lindquist E.A."/>
            <person name="Lipzen A.M."/>
            <person name="Meier-Kolthoff J.P."/>
            <person name="Ohm R.A."/>
            <person name="Otillar R.P."/>
            <person name="Pangilinan J.L."/>
            <person name="Peng Y."/>
            <person name="Rokas A."/>
            <person name="Rosa C.A."/>
            <person name="Scheuner C."/>
            <person name="Sibirny A.A."/>
            <person name="Slot J.C."/>
            <person name="Stielow J.B."/>
            <person name="Sun H."/>
            <person name="Kurtzman C.P."/>
            <person name="Blackwell M."/>
            <person name="Grigoriev I.V."/>
            <person name="Jeffries T.W."/>
        </authorList>
    </citation>
    <scope>NUCLEOTIDE SEQUENCE [LARGE SCALE GENOMIC DNA]</scope>
    <source>
        <strain evidence="7 8">DSM 6958</strain>
    </source>
</reference>
<dbReference type="PROSITE" id="PS00518">
    <property type="entry name" value="ZF_RING_1"/>
    <property type="match status" value="1"/>
</dbReference>
<evidence type="ECO:0000256" key="4">
    <source>
        <dbReference type="PROSITE-ProRule" id="PRU00175"/>
    </source>
</evidence>
<dbReference type="Proteomes" id="UP000095009">
    <property type="component" value="Unassembled WGS sequence"/>
</dbReference>
<dbReference type="SUPFAM" id="SSF57850">
    <property type="entry name" value="RING/U-box"/>
    <property type="match status" value="1"/>
</dbReference>
<feature type="compositionally biased region" description="Acidic residues" evidence="5">
    <location>
        <begin position="229"/>
        <end position="238"/>
    </location>
</feature>
<proteinExistence type="predicted"/>